<dbReference type="PANTHER" id="PTHR11559">
    <property type="entry name" value="CARBOXYLESTERASE"/>
    <property type="match status" value="1"/>
</dbReference>
<keyword evidence="6" id="KW-1185">Reference proteome</keyword>
<comment type="similarity">
    <text evidence="1 3">Belongs to the type-B carboxylesterase/lipase family.</text>
</comment>
<sequence>MTSLTKRLGRAVVVSVLAIAFLGVWLLRTSSGERILPSLIGHGPRPEVQLRQGTYVGNEIKKSFPQALEQFLGIPYGQSTAGERRFRAPLPIGASTQKFDAIEYGDRCPAGLPGQMSENCLYLNVWRPKERPTEKKLPVLVHVYGGSFNFGFDRTRSVDNMVAWSTEPFIGVSFNYRVGALGFLPSSLTAKVGLCNAGLKDQALLLEWVQDNIAEFGGDPDDVTLMGSSAGAHSLGHHLMHNPTKRAPFHKLIIESGGPTARVVYTASNPLHEQQFQEFITELDCQDKDDSRLMHALRYLPSNDIQSASESVFNTYNPSVRWPFQPVIDGQGGFIEQPPISAFRDGKFHKVPILTGFNTNEGAAFTPTSIDTSENFTDFFRTLLPSLEDEDFTMLNELYPDPLEYGSSPYEETREGFGAQFKRTEQAYGHFAYICPVRMTGHFASKDVPVYMYQFAVDSTLKGADHGAQNPFSTYDRDTREVSDTINEVAGSMHAYWTSFITTGDPNKIKGRFPNRPDWPLYEPARGSGKKLVFGEGNDEIQGGKNVGVAVQVADDNSAWKDCAYWWDRTDLFEV</sequence>
<evidence type="ECO:0000256" key="2">
    <source>
        <dbReference type="ARBA" id="ARBA00022801"/>
    </source>
</evidence>
<protein>
    <recommendedName>
        <fullName evidence="3">Carboxylic ester hydrolase</fullName>
        <ecNumber evidence="3">3.1.1.-</ecNumber>
    </recommendedName>
</protein>
<dbReference type="Proteomes" id="UP000785200">
    <property type="component" value="Unassembled WGS sequence"/>
</dbReference>
<keyword evidence="2 3" id="KW-0378">Hydrolase</keyword>
<dbReference type="Gene3D" id="3.40.50.1820">
    <property type="entry name" value="alpha/beta hydrolase"/>
    <property type="match status" value="1"/>
</dbReference>
<dbReference type="InterPro" id="IPR029058">
    <property type="entry name" value="AB_hydrolase_fold"/>
</dbReference>
<dbReference type="InterPro" id="IPR019826">
    <property type="entry name" value="Carboxylesterase_B_AS"/>
</dbReference>
<accession>A0A9P6VS13</accession>
<dbReference type="PROSITE" id="PS00122">
    <property type="entry name" value="CARBOXYLESTERASE_B_1"/>
    <property type="match status" value="1"/>
</dbReference>
<gene>
    <name evidence="5" type="ORF">D0Z07_0167</name>
</gene>
<dbReference type="EC" id="3.1.1.-" evidence="3"/>
<name>A0A9P6VS13_9HELO</name>
<feature type="domain" description="Carboxylesterase type B" evidence="4">
    <location>
        <begin position="46"/>
        <end position="524"/>
    </location>
</feature>
<dbReference type="InterPro" id="IPR002018">
    <property type="entry name" value="CarbesteraseB"/>
</dbReference>
<dbReference type="OrthoDB" id="408631at2759"/>
<reference evidence="5" key="1">
    <citation type="submission" date="2019-07" db="EMBL/GenBank/DDBJ databases">
        <title>Hyphodiscus hymeniophilus genome sequencing and assembly.</title>
        <authorList>
            <person name="Kramer G."/>
            <person name="Nodwell J."/>
        </authorList>
    </citation>
    <scope>NUCLEOTIDE SEQUENCE</scope>
    <source>
        <strain evidence="5">ATCC 34498</strain>
    </source>
</reference>
<evidence type="ECO:0000256" key="1">
    <source>
        <dbReference type="ARBA" id="ARBA00005964"/>
    </source>
</evidence>
<evidence type="ECO:0000259" key="4">
    <source>
        <dbReference type="Pfam" id="PF00135"/>
    </source>
</evidence>
<dbReference type="GO" id="GO:0016787">
    <property type="term" value="F:hydrolase activity"/>
    <property type="evidence" value="ECO:0007669"/>
    <property type="project" value="UniProtKB-KW"/>
</dbReference>
<dbReference type="InterPro" id="IPR050309">
    <property type="entry name" value="Type-B_Carboxylest/Lipase"/>
</dbReference>
<organism evidence="5 6">
    <name type="scientific">Hyphodiscus hymeniophilus</name>
    <dbReference type="NCBI Taxonomy" id="353542"/>
    <lineage>
        <taxon>Eukaryota</taxon>
        <taxon>Fungi</taxon>
        <taxon>Dikarya</taxon>
        <taxon>Ascomycota</taxon>
        <taxon>Pezizomycotina</taxon>
        <taxon>Leotiomycetes</taxon>
        <taxon>Helotiales</taxon>
        <taxon>Hyphodiscaceae</taxon>
        <taxon>Hyphodiscus</taxon>
    </lineage>
</organism>
<proteinExistence type="inferred from homology"/>
<dbReference type="EMBL" id="VNKQ01000002">
    <property type="protein sequence ID" value="KAG0652570.1"/>
    <property type="molecule type" value="Genomic_DNA"/>
</dbReference>
<evidence type="ECO:0000313" key="5">
    <source>
        <dbReference type="EMBL" id="KAG0652570.1"/>
    </source>
</evidence>
<evidence type="ECO:0000313" key="6">
    <source>
        <dbReference type="Proteomes" id="UP000785200"/>
    </source>
</evidence>
<evidence type="ECO:0000256" key="3">
    <source>
        <dbReference type="RuleBase" id="RU361235"/>
    </source>
</evidence>
<dbReference type="SUPFAM" id="SSF53474">
    <property type="entry name" value="alpha/beta-Hydrolases"/>
    <property type="match status" value="1"/>
</dbReference>
<dbReference type="Pfam" id="PF00135">
    <property type="entry name" value="COesterase"/>
    <property type="match status" value="1"/>
</dbReference>
<dbReference type="AlphaFoldDB" id="A0A9P6VS13"/>
<dbReference type="FunFam" id="3.40.50.1820:FF:000263">
    <property type="entry name" value="Carboxylic ester hydrolase"/>
    <property type="match status" value="1"/>
</dbReference>
<comment type="caution">
    <text evidence="5">The sequence shown here is derived from an EMBL/GenBank/DDBJ whole genome shotgun (WGS) entry which is preliminary data.</text>
</comment>